<sequence length="153" mass="17144">MANLEANFLGRGWSFPPTFNPNLHPKGVEMTTGLEDIERSLQILLTTRLNERILAPDFGCDLQDAVFQPLDTTLETRLKDLVSTAILYYEARIDLLNVTATEPPQQPGLLLIEVEFKVRATNARHNFVYPFYKQEGTELALSNAGPTATPVVR</sequence>
<accession>A0ABQ1UT67</accession>
<proteinExistence type="predicted"/>
<dbReference type="InterPro" id="IPR007048">
    <property type="entry name" value="IraD/Gp25-like"/>
</dbReference>
<evidence type="ECO:0000313" key="3">
    <source>
        <dbReference type="Proteomes" id="UP000632273"/>
    </source>
</evidence>
<dbReference type="SUPFAM" id="SSF160719">
    <property type="entry name" value="gpW/gp25-like"/>
    <property type="match status" value="1"/>
</dbReference>
<keyword evidence="3" id="KW-1185">Reference proteome</keyword>
<dbReference type="EMBL" id="BMHT01000008">
    <property type="protein sequence ID" value="GGF24403.1"/>
    <property type="molecule type" value="Genomic_DNA"/>
</dbReference>
<comment type="caution">
    <text evidence="2">The sequence shown here is derived from an EMBL/GenBank/DDBJ whole genome shotgun (WGS) entry which is preliminary data.</text>
</comment>
<protein>
    <submittedName>
        <fullName evidence="2">Baseplate protein</fullName>
    </submittedName>
</protein>
<dbReference type="Proteomes" id="UP000632273">
    <property type="component" value="Unassembled WGS sequence"/>
</dbReference>
<feature type="domain" description="IraD/Gp25-like" evidence="1">
    <location>
        <begin position="33"/>
        <end position="122"/>
    </location>
</feature>
<evidence type="ECO:0000259" key="1">
    <source>
        <dbReference type="Pfam" id="PF04965"/>
    </source>
</evidence>
<gene>
    <name evidence="2" type="ORF">GCM10011383_40060</name>
</gene>
<dbReference type="RefSeq" id="WP_188815835.1">
    <property type="nucleotide sequence ID" value="NZ_BMHT01000008.1"/>
</dbReference>
<organism evidence="2 3">
    <name type="scientific">Hymenobacter cavernae</name>
    <dbReference type="NCBI Taxonomy" id="2044852"/>
    <lineage>
        <taxon>Bacteria</taxon>
        <taxon>Pseudomonadati</taxon>
        <taxon>Bacteroidota</taxon>
        <taxon>Cytophagia</taxon>
        <taxon>Cytophagales</taxon>
        <taxon>Hymenobacteraceae</taxon>
        <taxon>Hymenobacter</taxon>
    </lineage>
</organism>
<dbReference type="Pfam" id="PF04965">
    <property type="entry name" value="GPW_gp25"/>
    <property type="match status" value="1"/>
</dbReference>
<evidence type="ECO:0000313" key="2">
    <source>
        <dbReference type="EMBL" id="GGF24403.1"/>
    </source>
</evidence>
<dbReference type="Gene3D" id="3.10.450.40">
    <property type="match status" value="1"/>
</dbReference>
<reference evidence="3" key="1">
    <citation type="journal article" date="2019" name="Int. J. Syst. Evol. Microbiol.">
        <title>The Global Catalogue of Microorganisms (GCM) 10K type strain sequencing project: providing services to taxonomists for standard genome sequencing and annotation.</title>
        <authorList>
            <consortium name="The Broad Institute Genomics Platform"/>
            <consortium name="The Broad Institute Genome Sequencing Center for Infectious Disease"/>
            <person name="Wu L."/>
            <person name="Ma J."/>
        </authorList>
    </citation>
    <scope>NUCLEOTIDE SEQUENCE [LARGE SCALE GENOMIC DNA]</scope>
    <source>
        <strain evidence="3">CGMCC 1.15197</strain>
    </source>
</reference>
<name>A0ABQ1UT67_9BACT</name>